<gene>
    <name evidence="2" type="ORF">HF086_009900</name>
</gene>
<protein>
    <submittedName>
        <fullName evidence="2">Uncharacterized protein</fullName>
    </submittedName>
</protein>
<reference evidence="2" key="1">
    <citation type="journal article" date="2021" name="G3 (Bethesda)">
        <title>Genome and transcriptome analysis of the beet armyworm Spodoptera exigua reveals targets for pest control. .</title>
        <authorList>
            <person name="Simon S."/>
            <person name="Breeschoten T."/>
            <person name="Jansen H.J."/>
            <person name="Dirks R.P."/>
            <person name="Schranz M.E."/>
            <person name="Ros V.I.D."/>
        </authorList>
    </citation>
    <scope>NUCLEOTIDE SEQUENCE</scope>
    <source>
        <strain evidence="2">TB_SE_WUR_2020</strain>
    </source>
</reference>
<organism evidence="2 3">
    <name type="scientific">Spodoptera exigua</name>
    <name type="common">Beet armyworm</name>
    <name type="synonym">Noctua fulgens</name>
    <dbReference type="NCBI Taxonomy" id="7107"/>
    <lineage>
        <taxon>Eukaryota</taxon>
        <taxon>Metazoa</taxon>
        <taxon>Ecdysozoa</taxon>
        <taxon>Arthropoda</taxon>
        <taxon>Hexapoda</taxon>
        <taxon>Insecta</taxon>
        <taxon>Pterygota</taxon>
        <taxon>Neoptera</taxon>
        <taxon>Endopterygota</taxon>
        <taxon>Lepidoptera</taxon>
        <taxon>Glossata</taxon>
        <taxon>Ditrysia</taxon>
        <taxon>Noctuoidea</taxon>
        <taxon>Noctuidae</taxon>
        <taxon>Amphipyrinae</taxon>
        <taxon>Spodoptera</taxon>
    </lineage>
</organism>
<evidence type="ECO:0000256" key="1">
    <source>
        <dbReference type="SAM" id="MobiDB-lite"/>
    </source>
</evidence>
<dbReference type="EMBL" id="JACEFF010000852">
    <property type="protein sequence ID" value="KAH9629773.1"/>
    <property type="molecule type" value="Genomic_DNA"/>
</dbReference>
<comment type="caution">
    <text evidence="2">The sequence shown here is derived from an EMBL/GenBank/DDBJ whole genome shotgun (WGS) entry which is preliminary data.</text>
</comment>
<dbReference type="AlphaFoldDB" id="A0A922M439"/>
<feature type="compositionally biased region" description="Basic and acidic residues" evidence="1">
    <location>
        <begin position="241"/>
        <end position="252"/>
    </location>
</feature>
<name>A0A922M439_SPOEX</name>
<evidence type="ECO:0000313" key="3">
    <source>
        <dbReference type="Proteomes" id="UP000814243"/>
    </source>
</evidence>
<proteinExistence type="predicted"/>
<accession>A0A922M439</accession>
<dbReference type="Proteomes" id="UP000814243">
    <property type="component" value="Unassembled WGS sequence"/>
</dbReference>
<feature type="region of interest" description="Disordered" evidence="1">
    <location>
        <begin position="232"/>
        <end position="262"/>
    </location>
</feature>
<feature type="region of interest" description="Disordered" evidence="1">
    <location>
        <begin position="285"/>
        <end position="311"/>
    </location>
</feature>
<sequence>MKRIQMCKKVNRNQIFNNNLNHKISQLNAAVSPEILVGQIWLQDQPTGVEITELNTSDEFDSARIQNTNDLKDHAWSYTKTETLQHVEENYKINEKARERRRMQHDRSFFNASATYTRGQYTNNSYDSDIENHYIDDNHLINHQVNCFTLTNKHFIQSDSSSDADLEIITSGDMLMEENHWDSGKHHYKEEIITYDPDLDKEARTIWIYSFKNRHLLSDDYDCGKTAVRDISTSTTSCSTEKSEEERTKDKSTSGSRLGSPIPPAYIPRLNLSFGPTLSTVTEVSEPNKLMSASPNPPNKSPKNIFQKPTNGWFKNETEKVESAQNPEKSTNVVNWMALSPREKRRRSKEQGDKWEGSVLKLETYRNEETLASKTQEFRTRNSIQEDNTHQENPFRLKVDVDVHVSVNEKTPEKRSLGTPNGAEFFLTSKVDDKCPSSPLKRLPLDIKSHTLDRGDHDMKSEQAQVDPDITMDHNIKVTHQVMCLSPRTPHLRVHGPIDATEENNIKIDPDVWEREEQEEKETASYNYITGTMQCDVNDPDQLWMKNNTPFLQPSKWDDYASIADSRLTIQMSINEIKTNRKTWVRRVFKRIINCCRIKSKK</sequence>
<evidence type="ECO:0000313" key="2">
    <source>
        <dbReference type="EMBL" id="KAH9629773.1"/>
    </source>
</evidence>